<dbReference type="RefSeq" id="WP_104985159.1">
    <property type="nucleotide sequence ID" value="NZ_CP012673.1"/>
</dbReference>
<dbReference type="SUPFAM" id="SSF111331">
    <property type="entry name" value="NAD kinase/diacylglycerol kinase-like"/>
    <property type="match status" value="1"/>
</dbReference>
<evidence type="ECO:0000313" key="3">
    <source>
        <dbReference type="Proteomes" id="UP000238348"/>
    </source>
</evidence>
<name>A0A2L0F6D4_SORCE</name>
<reference evidence="2 3" key="1">
    <citation type="submission" date="2015-09" db="EMBL/GenBank/DDBJ databases">
        <title>Sorangium comparison.</title>
        <authorList>
            <person name="Zaburannyi N."/>
            <person name="Bunk B."/>
            <person name="Overmann J."/>
            <person name="Mueller R."/>
        </authorList>
    </citation>
    <scope>NUCLEOTIDE SEQUENCE [LARGE SCALE GENOMIC DNA]</scope>
    <source>
        <strain evidence="2 3">So ce26</strain>
    </source>
</reference>
<evidence type="ECO:0000259" key="1">
    <source>
        <dbReference type="Pfam" id="PF00781"/>
    </source>
</evidence>
<sequence>MRIDVIVNTTARRYRASPSLIDRMAAACAGAAELHPTSSVAELDAACGRIAERGTDLVALSGGDGSFMAGVTSLSRAFGEGALPPLVLLPGGTVATVARNWGMTGDPAVLLARLVRDLRARERGAGVPGTVRRPTLRVRATTRGGVEERIGFIFGTGLVASFFDVYYERGGDGYGAAARIVARVFLESFYGGACARRVLDPLPCTIEVEGRPLAPRAWSLVCASVVRDLGIHMRVTYRAGEDLDRPHLVASALPPRELGPRAPLVLAGRRIGGRDHVDDLVREFTVRFGATPSAAPGSDGPYILDGDPLRACEVRVSAGPPIDVLSPRR</sequence>
<organism evidence="2 3">
    <name type="scientific">Sorangium cellulosum</name>
    <name type="common">Polyangium cellulosum</name>
    <dbReference type="NCBI Taxonomy" id="56"/>
    <lineage>
        <taxon>Bacteria</taxon>
        <taxon>Pseudomonadati</taxon>
        <taxon>Myxococcota</taxon>
        <taxon>Polyangia</taxon>
        <taxon>Polyangiales</taxon>
        <taxon>Polyangiaceae</taxon>
        <taxon>Sorangium</taxon>
    </lineage>
</organism>
<dbReference type="AlphaFoldDB" id="A0A2L0F6D4"/>
<dbReference type="InterPro" id="IPR001206">
    <property type="entry name" value="Diacylglycerol_kinase_cat_dom"/>
</dbReference>
<evidence type="ECO:0000313" key="2">
    <source>
        <dbReference type="EMBL" id="AUX47077.1"/>
    </source>
</evidence>
<dbReference type="OrthoDB" id="5493625at2"/>
<dbReference type="InterPro" id="IPR016064">
    <property type="entry name" value="NAD/diacylglycerol_kinase_sf"/>
</dbReference>
<dbReference type="Proteomes" id="UP000238348">
    <property type="component" value="Chromosome"/>
</dbReference>
<protein>
    <recommendedName>
        <fullName evidence="1">DAGKc domain-containing protein</fullName>
    </recommendedName>
</protein>
<feature type="domain" description="DAGKc" evidence="1">
    <location>
        <begin position="5"/>
        <end position="116"/>
    </location>
</feature>
<dbReference type="GO" id="GO:0016301">
    <property type="term" value="F:kinase activity"/>
    <property type="evidence" value="ECO:0007669"/>
    <property type="project" value="InterPro"/>
</dbReference>
<dbReference type="InterPro" id="IPR017438">
    <property type="entry name" value="ATP-NAD_kinase_N"/>
</dbReference>
<dbReference type="EMBL" id="CP012673">
    <property type="protein sequence ID" value="AUX47077.1"/>
    <property type="molecule type" value="Genomic_DNA"/>
</dbReference>
<gene>
    <name evidence="2" type="ORF">SOCE26_085890</name>
</gene>
<dbReference type="Pfam" id="PF00781">
    <property type="entry name" value="DAGK_cat"/>
    <property type="match status" value="1"/>
</dbReference>
<accession>A0A2L0F6D4</accession>
<dbReference type="Gene3D" id="3.40.50.10330">
    <property type="entry name" value="Probable inorganic polyphosphate/atp-NAD kinase, domain 1"/>
    <property type="match status" value="1"/>
</dbReference>
<proteinExistence type="predicted"/>